<feature type="binding site" evidence="10">
    <location>
        <position position="18"/>
    </location>
    <ligand>
        <name>substrate</name>
    </ligand>
</feature>
<name>W6M8D9_9GAMM</name>
<comment type="catalytic activity">
    <reaction evidence="1 11">
        <text>Hydrolysis of terminal, non-reducing beta-D-glucosyl residues with release of beta-D-glucose.</text>
        <dbReference type="EC" id="3.2.1.21"/>
    </reaction>
</comment>
<organism evidence="12 13">
    <name type="scientific">Candidatus Competibacter denitrificans Run_A_D11</name>
    <dbReference type="NCBI Taxonomy" id="1400863"/>
    <lineage>
        <taxon>Bacteria</taxon>
        <taxon>Pseudomonadati</taxon>
        <taxon>Pseudomonadota</taxon>
        <taxon>Gammaproteobacteria</taxon>
        <taxon>Candidatus Competibacteraceae</taxon>
        <taxon>Candidatus Competibacter</taxon>
    </lineage>
</organism>
<dbReference type="PRINTS" id="PR00131">
    <property type="entry name" value="GLHYDRLASE1"/>
</dbReference>
<keyword evidence="5" id="KW-0136">Cellulose degradation</keyword>
<dbReference type="STRING" id="1400863.BN873_360003"/>
<dbReference type="InterPro" id="IPR017736">
    <property type="entry name" value="Glyco_hydro_1_beta-glucosidase"/>
</dbReference>
<evidence type="ECO:0000256" key="10">
    <source>
        <dbReference type="PIRSR" id="PIRSR617736-2"/>
    </source>
</evidence>
<evidence type="ECO:0000313" key="13">
    <source>
        <dbReference type="Proteomes" id="UP000035760"/>
    </source>
</evidence>
<protein>
    <recommendedName>
        <fullName evidence="3 11">Beta-glucosidase</fullName>
        <ecNumber evidence="3 11">3.2.1.21</ecNumber>
    </recommendedName>
</protein>
<dbReference type="PANTHER" id="PTHR10353">
    <property type="entry name" value="GLYCOSYL HYDROLASE"/>
    <property type="match status" value="1"/>
</dbReference>
<evidence type="ECO:0000256" key="1">
    <source>
        <dbReference type="ARBA" id="ARBA00000448"/>
    </source>
</evidence>
<feature type="active site" description="Nucleophile" evidence="9">
    <location>
        <position position="378"/>
    </location>
</feature>
<evidence type="ECO:0000256" key="9">
    <source>
        <dbReference type="PIRSR" id="PIRSR617736-1"/>
    </source>
</evidence>
<keyword evidence="8" id="KW-0624">Polysaccharide degradation</keyword>
<evidence type="ECO:0000313" key="12">
    <source>
        <dbReference type="EMBL" id="CDI02909.1"/>
    </source>
</evidence>
<dbReference type="PANTHER" id="PTHR10353:SF36">
    <property type="entry name" value="LP05116P"/>
    <property type="match status" value="1"/>
</dbReference>
<evidence type="ECO:0000256" key="4">
    <source>
        <dbReference type="ARBA" id="ARBA00022801"/>
    </source>
</evidence>
<dbReference type="RefSeq" id="WP_048673469.1">
    <property type="nucleotide sequence ID" value="NZ_CBTJ020000043.1"/>
</dbReference>
<keyword evidence="13" id="KW-1185">Reference proteome</keyword>
<dbReference type="Gene3D" id="3.20.20.80">
    <property type="entry name" value="Glycosidases"/>
    <property type="match status" value="1"/>
</dbReference>
<evidence type="ECO:0000256" key="11">
    <source>
        <dbReference type="RuleBase" id="RU361175"/>
    </source>
</evidence>
<dbReference type="Pfam" id="PF00232">
    <property type="entry name" value="Glyco_hydro_1"/>
    <property type="match status" value="1"/>
</dbReference>
<feature type="active site" description="Proton donor" evidence="9">
    <location>
        <position position="164"/>
    </location>
</feature>
<gene>
    <name evidence="12" type="primary">bglC</name>
    <name evidence="12" type="ORF">BN873_360003</name>
</gene>
<dbReference type="OrthoDB" id="9765195at2"/>
<dbReference type="PROSITE" id="PS00653">
    <property type="entry name" value="GLYCOSYL_HYDROL_F1_2"/>
    <property type="match status" value="1"/>
</dbReference>
<feature type="binding site" evidence="10">
    <location>
        <position position="163"/>
    </location>
    <ligand>
        <name>substrate</name>
    </ligand>
</feature>
<dbReference type="EMBL" id="CBTJ020000043">
    <property type="protein sequence ID" value="CDI02909.1"/>
    <property type="molecule type" value="Genomic_DNA"/>
</dbReference>
<dbReference type="InterPro" id="IPR033132">
    <property type="entry name" value="GH_1_N_CS"/>
</dbReference>
<keyword evidence="4 11" id="KW-0378">Hydrolase</keyword>
<dbReference type="GO" id="GO:0008422">
    <property type="term" value="F:beta-glucosidase activity"/>
    <property type="evidence" value="ECO:0007669"/>
    <property type="project" value="UniProtKB-EC"/>
</dbReference>
<reference evidence="12" key="1">
    <citation type="submission" date="2013-07" db="EMBL/GenBank/DDBJ databases">
        <authorList>
            <person name="McIlroy S."/>
        </authorList>
    </citation>
    <scope>NUCLEOTIDE SEQUENCE [LARGE SCALE GENOMIC DNA]</scope>
    <source>
        <strain evidence="12">Run_A_D11</strain>
    </source>
</reference>
<evidence type="ECO:0000256" key="6">
    <source>
        <dbReference type="ARBA" id="ARBA00023277"/>
    </source>
</evidence>
<keyword evidence="6" id="KW-0119">Carbohydrate metabolism</keyword>
<feature type="binding site" evidence="10">
    <location>
        <position position="300"/>
    </location>
    <ligand>
        <name>substrate</name>
    </ligand>
</feature>
<comment type="similarity">
    <text evidence="2 11">Belongs to the glycosyl hydrolase 1 family.</text>
</comment>
<dbReference type="AlphaFoldDB" id="W6M8D9"/>
<reference evidence="12" key="2">
    <citation type="submission" date="2014-03" db="EMBL/GenBank/DDBJ databases">
        <title>Candidatus Competibacter-lineage genomes retrieved from metagenomes reveal functional metabolic diversity.</title>
        <authorList>
            <person name="McIlroy S.J."/>
            <person name="Albertsen M."/>
            <person name="Andresen E.K."/>
            <person name="Saunders A.M."/>
            <person name="Kristiansen R."/>
            <person name="Stokholm-Bjerregaard M."/>
            <person name="Nielsen K.L."/>
            <person name="Nielsen P.H."/>
        </authorList>
    </citation>
    <scope>NUCLEOTIDE SEQUENCE</scope>
    <source>
        <strain evidence="12">Run_A_D11</strain>
    </source>
</reference>
<dbReference type="NCBIfam" id="TIGR03356">
    <property type="entry name" value="BGL"/>
    <property type="match status" value="1"/>
</dbReference>
<dbReference type="SUPFAM" id="SSF51445">
    <property type="entry name" value="(Trans)glycosidases"/>
    <property type="match status" value="1"/>
</dbReference>
<dbReference type="GO" id="GO:0005829">
    <property type="term" value="C:cytosol"/>
    <property type="evidence" value="ECO:0007669"/>
    <property type="project" value="TreeGrafter"/>
</dbReference>
<proteinExistence type="inferred from homology"/>
<evidence type="ECO:0000256" key="7">
    <source>
        <dbReference type="ARBA" id="ARBA00023295"/>
    </source>
</evidence>
<evidence type="ECO:0000256" key="2">
    <source>
        <dbReference type="ARBA" id="ARBA00010838"/>
    </source>
</evidence>
<dbReference type="InterPro" id="IPR001360">
    <property type="entry name" value="Glyco_hydro_1"/>
</dbReference>
<evidence type="ECO:0000256" key="3">
    <source>
        <dbReference type="ARBA" id="ARBA00012744"/>
    </source>
</evidence>
<keyword evidence="7 11" id="KW-0326">Glycosidase</keyword>
<dbReference type="InterPro" id="IPR017853">
    <property type="entry name" value="GH"/>
</dbReference>
<dbReference type="GO" id="GO:0030245">
    <property type="term" value="P:cellulose catabolic process"/>
    <property type="evidence" value="ECO:0007669"/>
    <property type="project" value="UniProtKB-KW"/>
</dbReference>
<dbReference type="EC" id="3.2.1.21" evidence="3 11"/>
<comment type="caution">
    <text evidence="12">The sequence shown here is derived from an EMBL/GenBank/DDBJ whole genome shotgun (WGS) entry which is preliminary data.</text>
</comment>
<dbReference type="Proteomes" id="UP000035760">
    <property type="component" value="Unassembled WGS sequence"/>
</dbReference>
<feature type="binding site" evidence="10">
    <location>
        <position position="425"/>
    </location>
    <ligand>
        <name>substrate</name>
    </ligand>
</feature>
<sequence length="474" mass="54911">MKNFPNDFLWGAATAAYQVEGAYQQDGKSLSIWDIYSHLPGTTYQGTNGDQAVDHYHRYQEDVRLMAEMGLKSYRFSISWPRIFPNGQGEVNPKGIEFYSRLIDELLKYNITPVATLYHWDLPQALQERGGWENRELIELFAQYAKTCFEHFGDRVPYWITFNETINFIMLGYRDGLHPPGVKDEKRAVEVSHIVNLAHAQAVLEYRRLCREDRIAAGKIGIAHVLLPGFPITEKPDDIEACGWYEEMDFHWFYDPSVQGCYPERLLKYYQNRFQAPTLRDGDLALLQSAPNDFIGINYYQSTFLAHNPSDGVGSAAINVSGEKGTQKESGIPGLFKRVFNPNVHYTPWDWSIYPEGLYEGMKRIRNRYGAILIMITENGLGDKDPISATGEILDMPRIDYLREHLRWCRRAIDEGIPLFGYFVWSFIDLLSWLNGYQKQYGFVYVDHQDGLNRRKKQSYFWYQQVIKSNGATL</sequence>
<evidence type="ECO:0000256" key="5">
    <source>
        <dbReference type="ARBA" id="ARBA00023001"/>
    </source>
</evidence>
<accession>W6M8D9</accession>
<dbReference type="FunFam" id="3.20.20.80:FF:000004">
    <property type="entry name" value="Beta-glucosidase 6-phospho-beta-glucosidase"/>
    <property type="match status" value="1"/>
</dbReference>
<evidence type="ECO:0000256" key="8">
    <source>
        <dbReference type="ARBA" id="ARBA00023326"/>
    </source>
</evidence>
<feature type="binding site" evidence="10">
    <location>
        <position position="119"/>
    </location>
    <ligand>
        <name>substrate</name>
    </ligand>
</feature>